<proteinExistence type="predicted"/>
<evidence type="ECO:0000313" key="1">
    <source>
        <dbReference type="EMBL" id="SME88533.1"/>
    </source>
</evidence>
<dbReference type="SUPFAM" id="SSF53474">
    <property type="entry name" value="alpha/beta-Hydrolases"/>
    <property type="match status" value="1"/>
</dbReference>
<dbReference type="AlphaFoldDB" id="A0A1X7C1X4"/>
<name>A0A1X7C1X4_9BACT</name>
<sequence>MSLTFIGGWATAKEQYPALAESGDFLIPFVGFSPEELPDYLTGGKIIVGWSTGAHILLKECSHLFSMYDQVILIAPFLSFIDSFPERILRRMIAGLHKNPTTVVNSFHNNCGEESDLSLVRENVNALIEGLEYLICSRIDFAEGPFSANLILVHGNNDKIVKESAFDSVVKILPQAKIYKSESGHKIPESEIINLIKGL</sequence>
<protein>
    <submittedName>
        <fullName evidence="1">Serine hydrolase (FSH1)</fullName>
    </submittedName>
</protein>
<gene>
    <name evidence="1" type="ORF">SAMN06295933_0176</name>
</gene>
<dbReference type="OrthoDB" id="9799552at2"/>
<dbReference type="EMBL" id="FWZU01000001">
    <property type="protein sequence ID" value="SME88533.1"/>
    <property type="molecule type" value="Genomic_DNA"/>
</dbReference>
<dbReference type="InterPro" id="IPR029058">
    <property type="entry name" value="AB_hydrolase_fold"/>
</dbReference>
<keyword evidence="2" id="KW-1185">Reference proteome</keyword>
<dbReference type="Gene3D" id="3.40.50.1820">
    <property type="entry name" value="alpha/beta hydrolase"/>
    <property type="match status" value="1"/>
</dbReference>
<dbReference type="STRING" id="1519643.SAMN06295933_0176"/>
<dbReference type="RefSeq" id="WP_085096961.1">
    <property type="nucleotide sequence ID" value="NZ_FWZU01000001.1"/>
</dbReference>
<reference evidence="2" key="1">
    <citation type="submission" date="2017-04" db="EMBL/GenBank/DDBJ databases">
        <authorList>
            <person name="Varghese N."/>
            <person name="Submissions S."/>
        </authorList>
    </citation>
    <scope>NUCLEOTIDE SEQUENCE [LARGE SCALE GENOMIC DNA]</scope>
    <source>
        <strain evidence="2">K3S</strain>
    </source>
</reference>
<keyword evidence="1" id="KW-0378">Hydrolase</keyword>
<organism evidence="1 2">
    <name type="scientific">Desulfovibrio gilichinskyi</name>
    <dbReference type="NCBI Taxonomy" id="1519643"/>
    <lineage>
        <taxon>Bacteria</taxon>
        <taxon>Pseudomonadati</taxon>
        <taxon>Thermodesulfobacteriota</taxon>
        <taxon>Desulfovibrionia</taxon>
        <taxon>Desulfovibrionales</taxon>
        <taxon>Desulfovibrionaceae</taxon>
        <taxon>Desulfovibrio</taxon>
    </lineage>
</organism>
<dbReference type="GO" id="GO:0016787">
    <property type="term" value="F:hydrolase activity"/>
    <property type="evidence" value="ECO:0007669"/>
    <property type="project" value="UniProtKB-KW"/>
</dbReference>
<dbReference type="Proteomes" id="UP000192906">
    <property type="component" value="Unassembled WGS sequence"/>
</dbReference>
<accession>A0A1X7C1X4</accession>
<evidence type="ECO:0000313" key="2">
    <source>
        <dbReference type="Proteomes" id="UP000192906"/>
    </source>
</evidence>